<protein>
    <recommendedName>
        <fullName evidence="3">Transposase</fullName>
    </recommendedName>
</protein>
<keyword evidence="2" id="KW-1185">Reference proteome</keyword>
<dbReference type="Proteomes" id="UP001220022">
    <property type="component" value="Unassembled WGS sequence"/>
</dbReference>
<evidence type="ECO:0000313" key="2">
    <source>
        <dbReference type="Proteomes" id="UP001220022"/>
    </source>
</evidence>
<proteinExistence type="predicted"/>
<dbReference type="EMBL" id="JARHTQ010000011">
    <property type="protein sequence ID" value="MDF2257750.1"/>
    <property type="molecule type" value="Genomic_DNA"/>
</dbReference>
<reference evidence="1 2" key="1">
    <citation type="submission" date="2023-03" db="EMBL/GenBank/DDBJ databases">
        <title>Draft genome sequence of type strain Streptomyces ferralitis JCM 14344.</title>
        <authorList>
            <person name="Klaysubun C."/>
            <person name="Duangmal K."/>
        </authorList>
    </citation>
    <scope>NUCLEOTIDE SEQUENCE [LARGE SCALE GENOMIC DNA]</scope>
    <source>
        <strain evidence="1 2">JCM 14344</strain>
    </source>
</reference>
<gene>
    <name evidence="1" type="ORF">P2L57_19150</name>
</gene>
<evidence type="ECO:0008006" key="3">
    <source>
        <dbReference type="Google" id="ProtNLM"/>
    </source>
</evidence>
<sequence length="92" mass="10189">MRGLIIRLGAENCRRGHKRVHGELRRLGHRISAATVRRVLRSAGLGPAPRRRQARDEWAAFLKAQADGLLATDFWSVNHPATGLVMRSGARG</sequence>
<comment type="caution">
    <text evidence="1">The sequence shown here is derived from an EMBL/GenBank/DDBJ whole genome shotgun (WGS) entry which is preliminary data.</text>
</comment>
<accession>A0ABT5Z1P9</accession>
<evidence type="ECO:0000313" key="1">
    <source>
        <dbReference type="EMBL" id="MDF2257750.1"/>
    </source>
</evidence>
<organism evidence="1 2">
    <name type="scientific">Streptantibioticus ferralitis</name>
    <dbReference type="NCBI Taxonomy" id="236510"/>
    <lineage>
        <taxon>Bacteria</taxon>
        <taxon>Bacillati</taxon>
        <taxon>Actinomycetota</taxon>
        <taxon>Actinomycetes</taxon>
        <taxon>Kitasatosporales</taxon>
        <taxon>Streptomycetaceae</taxon>
        <taxon>Streptantibioticus</taxon>
    </lineage>
</organism>
<name>A0ABT5Z1P9_9ACTN</name>